<dbReference type="Proteomes" id="UP000256601">
    <property type="component" value="Unassembled WGS sequence"/>
</dbReference>
<dbReference type="PANTHER" id="PTHR10953:SF29">
    <property type="entry name" value="NEDD8-ACTIVATING ENZYME E1 REGULATORY SUBUNIT"/>
    <property type="match status" value="1"/>
</dbReference>
<dbReference type="InterPro" id="IPR030667">
    <property type="entry name" value="APP-BP1"/>
</dbReference>
<evidence type="ECO:0000256" key="4">
    <source>
        <dbReference type="PIRNR" id="PIRNR039099"/>
    </source>
</evidence>
<dbReference type="Pfam" id="PF00899">
    <property type="entry name" value="ThiF"/>
    <property type="match status" value="1"/>
</dbReference>
<evidence type="ECO:0000256" key="1">
    <source>
        <dbReference type="ARBA" id="ARBA00005032"/>
    </source>
</evidence>
<reference evidence="7 9" key="2">
    <citation type="submission" date="2018-07" db="EMBL/GenBank/DDBJ databases">
        <title>Draft Genome Assemblies for Five Robust Yarrowia lipolytica Strains Exhibiting High Lipid Production and Pentose Sugar Utilization and Sugar Alcohol Secretion from Undetoxified Lignocellulosic Biomass Hydrolysates.</title>
        <authorList>
            <consortium name="DOE Joint Genome Institute"/>
            <person name="Walker C."/>
            <person name="Ryu S."/>
            <person name="Na H."/>
            <person name="Zane M."/>
            <person name="LaButti K."/>
            <person name="Lipzen A."/>
            <person name="Haridas S."/>
            <person name="Barry K."/>
            <person name="Grigoriev I.V."/>
            <person name="Quarterman J."/>
            <person name="Slininger P."/>
            <person name="Dien B."/>
            <person name="Trinh C.T."/>
        </authorList>
    </citation>
    <scope>NUCLEOTIDE SEQUENCE [LARGE SCALE GENOMIC DNA]</scope>
    <source>
        <strain evidence="7 9">YB392</strain>
    </source>
</reference>
<evidence type="ECO:0000313" key="8">
    <source>
        <dbReference type="Proteomes" id="UP000182444"/>
    </source>
</evidence>
<dbReference type="VEuPathDB" id="FungiDB:YALI0_F27863g"/>
<dbReference type="GO" id="GO:0005737">
    <property type="term" value="C:cytoplasm"/>
    <property type="evidence" value="ECO:0007669"/>
    <property type="project" value="TreeGrafter"/>
</dbReference>
<comment type="pathway">
    <text evidence="1 4">Protein modification; protein neddylation.</text>
</comment>
<feature type="domain" description="THIF-type NAD/FAD binding fold" evidence="5">
    <location>
        <begin position="21"/>
        <end position="498"/>
    </location>
</feature>
<dbReference type="GeneID" id="2907665"/>
<evidence type="ECO:0000256" key="3">
    <source>
        <dbReference type="ARBA" id="ARBA00022786"/>
    </source>
</evidence>
<dbReference type="AlphaFoldDB" id="A0A1D8NQA4"/>
<protein>
    <recommendedName>
        <fullName evidence="4">NEDD8-activating enzyme E1 regulatory subunit</fullName>
    </recommendedName>
</protein>
<gene>
    <name evidence="7" type="ORF">B0I71DRAFT_18690</name>
    <name evidence="6" type="ORF">YALI1_F35489g</name>
</gene>
<organism evidence="6 8">
    <name type="scientific">Yarrowia lipolytica</name>
    <name type="common">Candida lipolytica</name>
    <dbReference type="NCBI Taxonomy" id="4952"/>
    <lineage>
        <taxon>Eukaryota</taxon>
        <taxon>Fungi</taxon>
        <taxon>Dikarya</taxon>
        <taxon>Ascomycota</taxon>
        <taxon>Saccharomycotina</taxon>
        <taxon>Dipodascomycetes</taxon>
        <taxon>Dipodascales</taxon>
        <taxon>Dipodascales incertae sedis</taxon>
        <taxon>Yarrowia</taxon>
    </lineage>
</organism>
<dbReference type="GO" id="GO:0045116">
    <property type="term" value="P:protein neddylation"/>
    <property type="evidence" value="ECO:0007669"/>
    <property type="project" value="UniProtKB-UniRule"/>
</dbReference>
<dbReference type="InterPro" id="IPR045886">
    <property type="entry name" value="ThiF/MoeB/HesA"/>
</dbReference>
<dbReference type="UniPathway" id="UPA00885"/>
<sequence>MHRDKRQRMSDSIPSQKDRKYDRQLRLWAASGQRALEDASVCLLGSSPVATETMKNLILPNVGSYTVVDGGNVTEDDLSANFFFDSDSIGKSKAQSASLLLNELNKDSTGSYLDQKPSKIVASNLSYFDQFSIIVASVSSFDKYSDLEALSEYLYSHYIPLVVISSAGFYGYVRVVMKELPIIDTHPDSLVDLRLDSPWPELMEYVNNFPEPETAAARDHVPMIVLLLKTADKWIKEHEGGLPTKRDEKLAFKKQVEALRQGDSENVDEAVAAVWRLYQKSNQVPSQIRDLFNLSAEDSTDRDPTFWTLVEALKDFVAETGTFPLSGTVPDFKAYTKDYVDIQRVYKDKANKDLSRFKEIVATKVVEVPETVIEEFSKNSRFIHLARGTSLTHDISPESLAQITSEDDDLLKLYYVIRASQMLGGKQDAFSIMTKTNELGVTADVVEYSQEVARYEGRELHNISSVIGGVASQEIVKILAKQYVPLNNTVLFDGIGSKMEKWLL</sequence>
<evidence type="ECO:0000256" key="2">
    <source>
        <dbReference type="ARBA" id="ARBA00006868"/>
    </source>
</evidence>
<dbReference type="Proteomes" id="UP000182444">
    <property type="component" value="Chromosome 1F"/>
</dbReference>
<dbReference type="PIRSF" id="PIRSF039099">
    <property type="entry name" value="APP-BP1"/>
    <property type="match status" value="1"/>
</dbReference>
<evidence type="ECO:0000313" key="6">
    <source>
        <dbReference type="EMBL" id="AOW07804.1"/>
    </source>
</evidence>
<dbReference type="EMBL" id="KZ857329">
    <property type="protein sequence ID" value="RDW27594.1"/>
    <property type="molecule type" value="Genomic_DNA"/>
</dbReference>
<dbReference type="eggNOG" id="KOG2016">
    <property type="taxonomic scope" value="Eukaryota"/>
</dbReference>
<dbReference type="PANTHER" id="PTHR10953">
    <property type="entry name" value="UBIQUITIN-ACTIVATING ENZYME E1"/>
    <property type="match status" value="1"/>
</dbReference>
<comment type="function">
    <text evidence="4">Regulatory subunit of the dimeric UBA3-ULA1 E1 enzyme.</text>
</comment>
<accession>A0A1D8NQA4</accession>
<dbReference type="EMBL" id="CP017558">
    <property type="protein sequence ID" value="AOW07804.1"/>
    <property type="molecule type" value="Genomic_DNA"/>
</dbReference>
<evidence type="ECO:0000313" key="9">
    <source>
        <dbReference type="Proteomes" id="UP000256601"/>
    </source>
</evidence>
<dbReference type="GO" id="GO:0019781">
    <property type="term" value="F:NEDD8 activating enzyme activity"/>
    <property type="evidence" value="ECO:0007669"/>
    <property type="project" value="UniProtKB-UniRule"/>
</dbReference>
<comment type="similarity">
    <text evidence="2 4">Belongs to the ubiquitin-activating E1 family. ULA1 subfamily.</text>
</comment>
<evidence type="ECO:0000313" key="7">
    <source>
        <dbReference type="EMBL" id="RDW27594.1"/>
    </source>
</evidence>
<keyword evidence="3 4" id="KW-0833">Ubl conjugation pathway</keyword>
<dbReference type="VEuPathDB" id="FungiDB:YALI1_F35489g"/>
<dbReference type="InterPro" id="IPR000594">
    <property type="entry name" value="ThiF_NAD_FAD-bd"/>
</dbReference>
<dbReference type="KEGG" id="yli:2907665"/>
<reference evidence="6 8" key="1">
    <citation type="journal article" date="2016" name="PLoS ONE">
        <title>Sequence Assembly of Yarrowia lipolytica Strain W29/CLIB89 Shows Transposable Element Diversity.</title>
        <authorList>
            <person name="Magnan C."/>
            <person name="Yu J."/>
            <person name="Chang I."/>
            <person name="Jahn E."/>
            <person name="Kanomata Y."/>
            <person name="Wu J."/>
            <person name="Zeller M."/>
            <person name="Oakes M."/>
            <person name="Baldi P."/>
            <person name="Sandmeyer S."/>
        </authorList>
    </citation>
    <scope>NUCLEOTIDE SEQUENCE [LARGE SCALE GENOMIC DNA]</scope>
    <source>
        <strain evidence="6">CLIB89</strain>
        <strain evidence="8">CLIB89(W29)</strain>
    </source>
</reference>
<dbReference type="OMA" id="KLITHQY"/>
<dbReference type="InterPro" id="IPR035985">
    <property type="entry name" value="Ubiquitin-activating_enz"/>
</dbReference>
<proteinExistence type="inferred from homology"/>
<dbReference type="Gene3D" id="3.40.50.720">
    <property type="entry name" value="NAD(P)-binding Rossmann-like Domain"/>
    <property type="match status" value="2"/>
</dbReference>
<dbReference type="SUPFAM" id="SSF69572">
    <property type="entry name" value="Activating enzymes of the ubiquitin-like proteins"/>
    <property type="match status" value="1"/>
</dbReference>
<name>A0A1D8NQA4_YARLL</name>
<evidence type="ECO:0000259" key="5">
    <source>
        <dbReference type="Pfam" id="PF00899"/>
    </source>
</evidence>